<reference evidence="2" key="1">
    <citation type="submission" date="2025-08" db="UniProtKB">
        <authorList>
            <consortium name="Ensembl"/>
        </authorList>
    </citation>
    <scope>IDENTIFICATION</scope>
</reference>
<dbReference type="AlphaFoldDB" id="A0A7M4ERB7"/>
<dbReference type="PANTHER" id="PTHR23232">
    <property type="entry name" value="KRAB DOMAIN C2H2 ZINC FINGER"/>
    <property type="match status" value="1"/>
</dbReference>
<dbReference type="InterPro" id="IPR001909">
    <property type="entry name" value="KRAB"/>
</dbReference>
<dbReference type="GO" id="GO:0006355">
    <property type="term" value="P:regulation of DNA-templated transcription"/>
    <property type="evidence" value="ECO:0007669"/>
    <property type="project" value="InterPro"/>
</dbReference>
<evidence type="ECO:0000313" key="2">
    <source>
        <dbReference type="Ensembl" id="ENSCPRP00005013678.1"/>
    </source>
</evidence>
<proteinExistence type="predicted"/>
<organism evidence="2 3">
    <name type="scientific">Crocodylus porosus</name>
    <name type="common">Saltwater crocodile</name>
    <name type="synonym">Estuarine crocodile</name>
    <dbReference type="NCBI Taxonomy" id="8502"/>
    <lineage>
        <taxon>Eukaryota</taxon>
        <taxon>Metazoa</taxon>
        <taxon>Chordata</taxon>
        <taxon>Craniata</taxon>
        <taxon>Vertebrata</taxon>
        <taxon>Euteleostomi</taxon>
        <taxon>Archelosauria</taxon>
        <taxon>Archosauria</taxon>
        <taxon>Crocodylia</taxon>
        <taxon>Longirostres</taxon>
        <taxon>Crocodylidae</taxon>
        <taxon>Crocodylus</taxon>
    </lineage>
</organism>
<evidence type="ECO:0000259" key="1">
    <source>
        <dbReference type="PROSITE" id="PS50805"/>
    </source>
</evidence>
<dbReference type="SUPFAM" id="SSF109640">
    <property type="entry name" value="KRAB domain (Kruppel-associated box)"/>
    <property type="match status" value="1"/>
</dbReference>
<feature type="domain" description="KRAB" evidence="1">
    <location>
        <begin position="31"/>
        <end position="103"/>
    </location>
</feature>
<dbReference type="OMA" id="WVPDIQT"/>
<dbReference type="InterPro" id="IPR036051">
    <property type="entry name" value="KRAB_dom_sf"/>
</dbReference>
<keyword evidence="3" id="KW-1185">Reference proteome</keyword>
<evidence type="ECO:0000313" key="3">
    <source>
        <dbReference type="Proteomes" id="UP000594220"/>
    </source>
</evidence>
<dbReference type="SMART" id="SM00349">
    <property type="entry name" value="KRAB"/>
    <property type="match status" value="1"/>
</dbReference>
<name>A0A7M4ERB7_CROPO</name>
<accession>A0A7M4ERB7</accession>
<dbReference type="PROSITE" id="PS50805">
    <property type="entry name" value="KRAB"/>
    <property type="match status" value="1"/>
</dbReference>
<dbReference type="GeneTree" id="ENSGT01150000286941"/>
<dbReference type="Ensembl" id="ENSCPRT00005016066.1">
    <property type="protein sequence ID" value="ENSCPRP00005013678.1"/>
    <property type="gene ID" value="ENSCPRG00005009644.1"/>
</dbReference>
<reference evidence="2" key="2">
    <citation type="submission" date="2025-09" db="UniProtKB">
        <authorList>
            <consortium name="Ensembl"/>
        </authorList>
    </citation>
    <scope>IDENTIFICATION</scope>
</reference>
<dbReference type="Pfam" id="PF01352">
    <property type="entry name" value="KRAB"/>
    <property type="match status" value="1"/>
</dbReference>
<dbReference type="Proteomes" id="UP000594220">
    <property type="component" value="Unplaced"/>
</dbReference>
<dbReference type="InterPro" id="IPR050169">
    <property type="entry name" value="Krueppel_C2H2_ZnF"/>
</dbReference>
<dbReference type="Gene3D" id="6.10.140.140">
    <property type="match status" value="1"/>
</dbReference>
<dbReference type="PANTHER" id="PTHR23232:SF142">
    <property type="entry name" value="GASTRULA ZINC FINGER PROTEIN XLCGF57.1-LIKE-RELATED"/>
    <property type="match status" value="1"/>
</dbReference>
<dbReference type="CDD" id="cd07765">
    <property type="entry name" value="KRAB_A-box"/>
    <property type="match status" value="1"/>
</dbReference>
<sequence length="132" mass="15156">MRKNFLTRRVVKHLNRLPREVVDFPSLEGSVTFKEVAVYFTEGQWALLGPSQKALYRDVMLENYKMVASLAGFPIPKPNVISQLEQGEDPWVPDHQVLEKMEIFRDMHTGEESVKWAQEPSVVTGTDTQDSH</sequence>
<protein>
    <recommendedName>
        <fullName evidence="1">KRAB domain-containing protein</fullName>
    </recommendedName>
</protein>